<dbReference type="InterPro" id="IPR036388">
    <property type="entry name" value="WH-like_DNA-bd_sf"/>
</dbReference>
<name>A0ABD5YQ18_9EURY</name>
<dbReference type="SUPFAM" id="SSF46785">
    <property type="entry name" value="Winged helix' DNA-binding domain"/>
    <property type="match status" value="1"/>
</dbReference>
<dbReference type="RefSeq" id="WP_248909800.1">
    <property type="nucleotide sequence ID" value="NZ_CP109979.1"/>
</dbReference>
<dbReference type="Gene3D" id="1.10.10.10">
    <property type="entry name" value="Winged helix-like DNA-binding domain superfamily/Winged helix DNA-binding domain"/>
    <property type="match status" value="1"/>
</dbReference>
<protein>
    <submittedName>
        <fullName evidence="1">Winged helix-turn-helix domain-containing protein</fullName>
    </submittedName>
</protein>
<dbReference type="AlphaFoldDB" id="A0ABD5YQ18"/>
<dbReference type="CDD" id="cd00090">
    <property type="entry name" value="HTH_ARSR"/>
    <property type="match status" value="1"/>
</dbReference>
<organism evidence="1 2">
    <name type="scientific">Halocatena marina</name>
    <dbReference type="NCBI Taxonomy" id="2934937"/>
    <lineage>
        <taxon>Archaea</taxon>
        <taxon>Methanobacteriati</taxon>
        <taxon>Methanobacteriota</taxon>
        <taxon>Stenosarchaea group</taxon>
        <taxon>Halobacteria</taxon>
        <taxon>Halobacteriales</taxon>
        <taxon>Natronomonadaceae</taxon>
        <taxon>Halocatena</taxon>
    </lineage>
</organism>
<dbReference type="InterPro" id="IPR036390">
    <property type="entry name" value="WH_DNA-bd_sf"/>
</dbReference>
<proteinExistence type="predicted"/>
<dbReference type="Proteomes" id="UP001596417">
    <property type="component" value="Unassembled WGS sequence"/>
</dbReference>
<keyword evidence="2" id="KW-1185">Reference proteome</keyword>
<gene>
    <name evidence="1" type="ORF">ACFQL7_17365</name>
</gene>
<dbReference type="EMBL" id="JBHTAX010000001">
    <property type="protein sequence ID" value="MFC7191390.1"/>
    <property type="molecule type" value="Genomic_DNA"/>
</dbReference>
<dbReference type="GeneID" id="76201122"/>
<accession>A0ABD5YQ18</accession>
<comment type="caution">
    <text evidence="1">The sequence shown here is derived from an EMBL/GenBank/DDBJ whole genome shotgun (WGS) entry which is preliminary data.</text>
</comment>
<dbReference type="InterPro" id="IPR011991">
    <property type="entry name" value="ArsR-like_HTH"/>
</dbReference>
<sequence length="91" mass="10084">MAPDWDAVSDVVSSTYRVAVLERLAIGPATPSQIAEDREIPISHVSRALGRLREQSLVELLVSDDRRKGRVYGITDHGSEIWQTIEAENLA</sequence>
<evidence type="ECO:0000313" key="2">
    <source>
        <dbReference type="Proteomes" id="UP001596417"/>
    </source>
</evidence>
<evidence type="ECO:0000313" key="1">
    <source>
        <dbReference type="EMBL" id="MFC7191390.1"/>
    </source>
</evidence>
<reference evidence="1 2" key="1">
    <citation type="journal article" date="2019" name="Int. J. Syst. Evol. Microbiol.">
        <title>The Global Catalogue of Microorganisms (GCM) 10K type strain sequencing project: providing services to taxonomists for standard genome sequencing and annotation.</title>
        <authorList>
            <consortium name="The Broad Institute Genomics Platform"/>
            <consortium name="The Broad Institute Genome Sequencing Center for Infectious Disease"/>
            <person name="Wu L."/>
            <person name="Ma J."/>
        </authorList>
    </citation>
    <scope>NUCLEOTIDE SEQUENCE [LARGE SCALE GENOMIC DNA]</scope>
    <source>
        <strain evidence="1 2">RDMS1</strain>
    </source>
</reference>